<feature type="non-terminal residue" evidence="1">
    <location>
        <position position="463"/>
    </location>
</feature>
<evidence type="ECO:0000313" key="1">
    <source>
        <dbReference type="EMBL" id="JAP95628.1"/>
    </source>
</evidence>
<dbReference type="InterPro" id="IPR036770">
    <property type="entry name" value="Ankyrin_rpt-contain_sf"/>
</dbReference>
<accession>A0A146KHL6</accession>
<proteinExistence type="predicted"/>
<dbReference type="SUPFAM" id="SSF48403">
    <property type="entry name" value="Ankyrin repeat"/>
    <property type="match status" value="1"/>
</dbReference>
<dbReference type="SMART" id="SM00248">
    <property type="entry name" value="ANK"/>
    <property type="match status" value="4"/>
</dbReference>
<organism evidence="1">
    <name type="scientific">Trepomonas sp. PC1</name>
    <dbReference type="NCBI Taxonomy" id="1076344"/>
    <lineage>
        <taxon>Eukaryota</taxon>
        <taxon>Metamonada</taxon>
        <taxon>Diplomonadida</taxon>
        <taxon>Hexamitidae</taxon>
        <taxon>Hexamitinae</taxon>
        <taxon>Trepomonas</taxon>
    </lineage>
</organism>
<gene>
    <name evidence="1" type="ORF">TPC1_11313</name>
</gene>
<feature type="non-terminal residue" evidence="1">
    <location>
        <position position="1"/>
    </location>
</feature>
<dbReference type="InterPro" id="IPR002110">
    <property type="entry name" value="Ankyrin_rpt"/>
</dbReference>
<sequence>KIGSKSRPEWFDACISGQLKQCQKLMINNATTRENRKNSDKTAKGFTGLYYAVQHNHLEIVDMLYEIELAYVLDQHTKIQKDGKELIIPAGTTALQLAVYCSNFTIFNFIFQKSCDRDDLAGIISLTDFNGDSLLNTFVMVGTQHALNIMINAGPRLIEIGLEAMTSQGPFTTAIIYGRIKFLNYLVSCCTVDEFRDAIYKDYSQNQNRINIALKKMEPGAKIIIEKQIEQLISGDIEQQPKWRLTSPSLFVDSVMLQNSPVIQIKQNNLLALSDSLDKNKDETQQDNKYIRPDIDVEIIPSPQIKRIKPKKDKEHSSEKLNESALNLIQVDYSIKEDDKEEKQRVIKNQNYLDLSFKHTEDGHQDSQVPESQQSINKLFNQFINEDDNDFLIRSRLNIEGEQEKDDQVKEDIETLKTKENNQQLEAIPMVDALQTESLIKKRVVKKVIKIKRKTEIKDDDKV</sequence>
<dbReference type="Pfam" id="PF12796">
    <property type="entry name" value="Ank_2"/>
    <property type="match status" value="1"/>
</dbReference>
<dbReference type="EMBL" id="GDID01000978">
    <property type="protein sequence ID" value="JAP95628.1"/>
    <property type="molecule type" value="Transcribed_RNA"/>
</dbReference>
<protein>
    <submittedName>
        <fullName evidence="1">Uncharacterized protein</fullName>
    </submittedName>
</protein>
<dbReference type="Gene3D" id="1.25.40.20">
    <property type="entry name" value="Ankyrin repeat-containing domain"/>
    <property type="match status" value="1"/>
</dbReference>
<dbReference type="AlphaFoldDB" id="A0A146KHL6"/>
<name>A0A146KHL6_9EUKA</name>
<reference evidence="1" key="1">
    <citation type="submission" date="2015-07" db="EMBL/GenBank/DDBJ databases">
        <title>Adaptation to a free-living lifestyle via gene acquisitions in the diplomonad Trepomonas sp. PC1.</title>
        <authorList>
            <person name="Xu F."/>
            <person name="Jerlstrom-Hultqvist J."/>
            <person name="Kolisko M."/>
            <person name="Simpson A.G.B."/>
            <person name="Roger A.J."/>
            <person name="Svard S.G."/>
            <person name="Andersson J.O."/>
        </authorList>
    </citation>
    <scope>NUCLEOTIDE SEQUENCE</scope>
    <source>
        <strain evidence="1">PC1</strain>
    </source>
</reference>